<evidence type="ECO:0000313" key="2">
    <source>
        <dbReference type="EMBL" id="MBB4594574.1"/>
    </source>
</evidence>
<evidence type="ECO:0000313" key="3">
    <source>
        <dbReference type="Proteomes" id="UP000554726"/>
    </source>
</evidence>
<proteinExistence type="predicted"/>
<comment type="caution">
    <text evidence="2">The sequence shown here is derived from an EMBL/GenBank/DDBJ whole genome shotgun (WGS) entry which is preliminary data.</text>
</comment>
<name>A0ABR6JP17_9XANT</name>
<evidence type="ECO:0000256" key="1">
    <source>
        <dbReference type="SAM" id="MobiDB-lite"/>
    </source>
</evidence>
<keyword evidence="3" id="KW-1185">Reference proteome</keyword>
<gene>
    <name evidence="2" type="ORF">FHR60_003275</name>
</gene>
<organism evidence="2 3">
    <name type="scientific">Xanthomonas cannabis</name>
    <dbReference type="NCBI Taxonomy" id="1885674"/>
    <lineage>
        <taxon>Bacteria</taxon>
        <taxon>Pseudomonadati</taxon>
        <taxon>Pseudomonadota</taxon>
        <taxon>Gammaproteobacteria</taxon>
        <taxon>Lysobacterales</taxon>
        <taxon>Lysobacteraceae</taxon>
        <taxon>Xanthomonas</taxon>
    </lineage>
</organism>
<reference evidence="2 3" key="1">
    <citation type="submission" date="2020-08" db="EMBL/GenBank/DDBJ databases">
        <title>Studying the diversity of plant-associated saprophytic bacteria and their role in host health and plant-pathogen interactions.</title>
        <authorList>
            <person name="Potnis N."/>
        </authorList>
    </citation>
    <scope>NUCLEOTIDE SEQUENCE [LARGE SCALE GENOMIC DNA]</scope>
    <source>
        <strain evidence="2 3">F16</strain>
    </source>
</reference>
<sequence>MNLSAAVGTEGYVSGTRDPGPGTRGETKHASRACRVWDGAGSVGMQLQAQAPSHLLLLARDPGPGTRGEAKHASRACRVWDGAGSVGMQLQAQAPLHLLLLARVPGPGSRVPGFSR</sequence>
<dbReference type="EMBL" id="JACHNS010000006">
    <property type="protein sequence ID" value="MBB4594574.1"/>
    <property type="molecule type" value="Genomic_DNA"/>
</dbReference>
<protein>
    <submittedName>
        <fullName evidence="2">Uncharacterized protein</fullName>
    </submittedName>
</protein>
<accession>A0ABR6JP17</accession>
<feature type="region of interest" description="Disordered" evidence="1">
    <location>
        <begin position="1"/>
        <end position="30"/>
    </location>
</feature>
<dbReference type="Proteomes" id="UP000554726">
    <property type="component" value="Unassembled WGS sequence"/>
</dbReference>